<keyword evidence="1" id="KW-0472">Membrane</keyword>
<accession>A0AAJ2U1R2</accession>
<feature type="transmembrane region" description="Helical" evidence="1">
    <location>
        <begin position="6"/>
        <end position="25"/>
    </location>
</feature>
<evidence type="ECO:0000313" key="3">
    <source>
        <dbReference type="Proteomes" id="UP001285636"/>
    </source>
</evidence>
<dbReference type="AlphaFoldDB" id="A0AAJ2U1R2"/>
<reference evidence="2" key="1">
    <citation type="submission" date="2023-10" db="EMBL/GenBank/DDBJ databases">
        <title>Screening of Alkalihalophilus pseudofirmusBZ-TG-HK211 and Its Alleviation of Salt Stress on Rapeseed Growth.</title>
        <authorList>
            <person name="Zhao B."/>
            <person name="Guo T."/>
        </authorList>
    </citation>
    <scope>NUCLEOTIDE SEQUENCE</scope>
    <source>
        <strain evidence="2">BZ-TG-HK211</strain>
    </source>
</reference>
<name>A0AAJ2U1R2_ALKPS</name>
<proteinExistence type="predicted"/>
<dbReference type="InterPro" id="IPR020372">
    <property type="entry name" value="Competence_ComGG"/>
</dbReference>
<organism evidence="2 3">
    <name type="scientific">Alkalihalophilus pseudofirmus</name>
    <name type="common">Bacillus pseudofirmus</name>
    <dbReference type="NCBI Taxonomy" id="79885"/>
    <lineage>
        <taxon>Bacteria</taxon>
        <taxon>Bacillati</taxon>
        <taxon>Bacillota</taxon>
        <taxon>Bacilli</taxon>
        <taxon>Bacillales</taxon>
        <taxon>Bacillaceae</taxon>
        <taxon>Alkalihalophilus</taxon>
    </lineage>
</organism>
<gene>
    <name evidence="2" type="primary">comGG</name>
    <name evidence="2" type="ORF">RYX45_10340</name>
</gene>
<keyword evidence="1" id="KW-0812">Transmembrane</keyword>
<sequence length="129" mass="15071">MRNDRGFVYPIVLIICTFLLFGLMVQTNVYLQEKRFAVEQQFILKGDTLIQRGLVDFIVHAPSTENSTLFFSYEDGTVTLITMSKSETEWQVAATAELLGSTHVRRAQFYYDPYHQSIKEYWEVSKRDE</sequence>
<dbReference type="Proteomes" id="UP001285636">
    <property type="component" value="Unassembled WGS sequence"/>
</dbReference>
<dbReference type="EMBL" id="JAWJAY010000001">
    <property type="protein sequence ID" value="MDV2885586.1"/>
    <property type="molecule type" value="Genomic_DNA"/>
</dbReference>
<evidence type="ECO:0000313" key="2">
    <source>
        <dbReference type="EMBL" id="MDV2885586.1"/>
    </source>
</evidence>
<protein>
    <submittedName>
        <fullName evidence="2">Competence type IV pilus minor pilin ComGG</fullName>
    </submittedName>
</protein>
<dbReference type="RefSeq" id="WP_323466684.1">
    <property type="nucleotide sequence ID" value="NZ_CP144224.1"/>
</dbReference>
<keyword evidence="1" id="KW-1133">Transmembrane helix</keyword>
<dbReference type="Pfam" id="PF14173">
    <property type="entry name" value="ComGG"/>
    <property type="match status" value="1"/>
</dbReference>
<comment type="caution">
    <text evidence="2">The sequence shown here is derived from an EMBL/GenBank/DDBJ whole genome shotgun (WGS) entry which is preliminary data.</text>
</comment>
<evidence type="ECO:0000256" key="1">
    <source>
        <dbReference type="SAM" id="Phobius"/>
    </source>
</evidence>